<evidence type="ECO:0000256" key="1">
    <source>
        <dbReference type="SAM" id="MobiDB-lite"/>
    </source>
</evidence>
<sequence length="528" mass="57657">MSISTLVIIALLSHSSGVLSTCVYTHPNGFSLRWLVLGENVLFKLENSNISANEYTGVGFGVATGNDMDRIIVQLNNSGVNVLELSSRPMDSPPQSCHEGSLITLDRRYKNRKIQADFSRPIITNSSNLNACQTWNFITAPTKIGDGTYYVNSTNSNSLQVCNVAEECNVLKMMNATISPSPVPEHPEPRPFREPQVASSSGLSPSFPRTTYPAILPLEPLQLLIFERMLRKKRQSGYTPTNNIYGYDYNSSPTSPSEAARLVLNPNYAYLNDALSEGYARNYVQAETQYSQSGQVGGQAGGYKAYDAVPSQSAILSNEQQNAINYQQIRQNNPGSFNTPAYSGNYYGGALSDAPQRSVVQGGFQQPASNNFVRPSYAPATSLGYSASSPAPYQSVVDLKTTRLRDPTPQAYYSDVSSTGNAQAMYYPYRTPTNVQSYNNNAQPYGTSAQPYGINTQSLAGSGVYRDAATNPCSLEDPYWCDYYVRIYMNSSITLSGYGKQTVCQSLKQSLQDSYNGCCHAVQAAGCV</sequence>
<organism evidence="4 5">
    <name type="scientific">Haemonchus contortus</name>
    <name type="common">Barber pole worm</name>
    <dbReference type="NCBI Taxonomy" id="6289"/>
    <lineage>
        <taxon>Eukaryota</taxon>
        <taxon>Metazoa</taxon>
        <taxon>Ecdysozoa</taxon>
        <taxon>Nematoda</taxon>
        <taxon>Chromadorea</taxon>
        <taxon>Rhabditida</taxon>
        <taxon>Rhabditina</taxon>
        <taxon>Rhabditomorpha</taxon>
        <taxon>Strongyloidea</taxon>
        <taxon>Trichostrongylidae</taxon>
        <taxon>Haemonchus</taxon>
    </lineage>
</organism>
<accession>A0A7I4Y210</accession>
<dbReference type="OrthoDB" id="5814313at2759"/>
<dbReference type="PANTHER" id="PTHR36516">
    <property type="entry name" value="PROTEIN CBG04168-RELATED"/>
    <property type="match status" value="1"/>
</dbReference>
<evidence type="ECO:0000259" key="3">
    <source>
        <dbReference type="PROSITE" id="PS50836"/>
    </source>
</evidence>
<dbReference type="InterPro" id="IPR005018">
    <property type="entry name" value="DOMON_domain"/>
</dbReference>
<reference evidence="5" key="1">
    <citation type="submission" date="2020-12" db="UniProtKB">
        <authorList>
            <consortium name="WormBaseParasite"/>
        </authorList>
    </citation>
    <scope>IDENTIFICATION</scope>
    <source>
        <strain evidence="5">MHco3</strain>
    </source>
</reference>
<dbReference type="PANTHER" id="PTHR36516:SF1">
    <property type="entry name" value="DOMON DOMAIN-CONTAINING PROTEIN"/>
    <property type="match status" value="1"/>
</dbReference>
<evidence type="ECO:0000313" key="5">
    <source>
        <dbReference type="WBParaSite" id="HCON_00042160-00001"/>
    </source>
</evidence>
<dbReference type="AlphaFoldDB" id="A0A7I4Y210"/>
<keyword evidence="4" id="KW-1185">Reference proteome</keyword>
<feature type="signal peptide" evidence="2">
    <location>
        <begin position="1"/>
        <end position="20"/>
    </location>
</feature>
<evidence type="ECO:0000313" key="4">
    <source>
        <dbReference type="Proteomes" id="UP000025227"/>
    </source>
</evidence>
<proteinExistence type="predicted"/>
<dbReference type="WBParaSite" id="HCON_00042160-00001">
    <property type="protein sequence ID" value="HCON_00042160-00001"/>
    <property type="gene ID" value="HCON_00042160"/>
</dbReference>
<name>A0A7I4Y210_HAECO</name>
<keyword evidence="2" id="KW-0732">Signal</keyword>
<dbReference type="PROSITE" id="PS50836">
    <property type="entry name" value="DOMON"/>
    <property type="match status" value="1"/>
</dbReference>
<protein>
    <submittedName>
        <fullName evidence="5">DOMON domain-containing protein</fullName>
    </submittedName>
</protein>
<dbReference type="Proteomes" id="UP000025227">
    <property type="component" value="Unplaced"/>
</dbReference>
<feature type="domain" description="DOMON" evidence="3">
    <location>
        <begin position="28"/>
        <end position="142"/>
    </location>
</feature>
<evidence type="ECO:0000256" key="2">
    <source>
        <dbReference type="SAM" id="SignalP"/>
    </source>
</evidence>
<feature type="chain" id="PRO_5029793836" evidence="2">
    <location>
        <begin position="21"/>
        <end position="528"/>
    </location>
</feature>
<feature type="region of interest" description="Disordered" evidence="1">
    <location>
        <begin position="181"/>
        <end position="204"/>
    </location>
</feature>